<dbReference type="InterPro" id="IPR027417">
    <property type="entry name" value="P-loop_NTPase"/>
</dbReference>
<dbReference type="EMBL" id="MN739735">
    <property type="protein sequence ID" value="QHT23955.1"/>
    <property type="molecule type" value="Genomic_DNA"/>
</dbReference>
<dbReference type="Gene3D" id="3.40.50.300">
    <property type="entry name" value="P-loop containing nucleotide triphosphate hydrolases"/>
    <property type="match status" value="1"/>
</dbReference>
<dbReference type="GO" id="GO:0016887">
    <property type="term" value="F:ATP hydrolysis activity"/>
    <property type="evidence" value="ECO:0007669"/>
    <property type="project" value="InterPro"/>
</dbReference>
<accession>A0A6C0E954</accession>
<dbReference type="InterPro" id="IPR054594">
    <property type="entry name" value="Lon_lid"/>
</dbReference>
<dbReference type="Pfam" id="PF00004">
    <property type="entry name" value="AAA"/>
    <property type="match status" value="1"/>
</dbReference>
<name>A0A6C0E954_9ZZZZ</name>
<dbReference type="SUPFAM" id="SSF52540">
    <property type="entry name" value="P-loop containing nucleoside triphosphate hydrolases"/>
    <property type="match status" value="1"/>
</dbReference>
<evidence type="ECO:0000259" key="6">
    <source>
        <dbReference type="PROSITE" id="PS51786"/>
    </source>
</evidence>
<dbReference type="InterPro" id="IPR014721">
    <property type="entry name" value="Ribsml_uS5_D2-typ_fold_subgr"/>
</dbReference>
<dbReference type="GO" id="GO:0004176">
    <property type="term" value="F:ATP-dependent peptidase activity"/>
    <property type="evidence" value="ECO:0007669"/>
    <property type="project" value="InterPro"/>
</dbReference>
<dbReference type="SMART" id="SM00382">
    <property type="entry name" value="AAA"/>
    <property type="match status" value="1"/>
</dbReference>
<dbReference type="InterPro" id="IPR003959">
    <property type="entry name" value="ATPase_AAA_core"/>
</dbReference>
<dbReference type="InterPro" id="IPR008269">
    <property type="entry name" value="Lon_proteolytic"/>
</dbReference>
<reference evidence="7" key="1">
    <citation type="journal article" date="2020" name="Nature">
        <title>Giant virus diversity and host interactions through global metagenomics.</title>
        <authorList>
            <person name="Schulz F."/>
            <person name="Roux S."/>
            <person name="Paez-Espino D."/>
            <person name="Jungbluth S."/>
            <person name="Walsh D.A."/>
            <person name="Denef V.J."/>
            <person name="McMahon K.D."/>
            <person name="Konstantinidis K.T."/>
            <person name="Eloe-Fadrosh E.A."/>
            <person name="Kyrpides N.C."/>
            <person name="Woyke T."/>
        </authorList>
    </citation>
    <scope>NUCLEOTIDE SEQUENCE</scope>
    <source>
        <strain evidence="7">GVMAG-M-3300023179-132</strain>
    </source>
</reference>
<dbReference type="GO" id="GO:0004252">
    <property type="term" value="F:serine-type endopeptidase activity"/>
    <property type="evidence" value="ECO:0007669"/>
    <property type="project" value="InterPro"/>
</dbReference>
<dbReference type="PROSITE" id="PS51786">
    <property type="entry name" value="LON_PROTEOLYTIC"/>
    <property type="match status" value="1"/>
</dbReference>
<dbReference type="SUPFAM" id="SSF54211">
    <property type="entry name" value="Ribosomal protein S5 domain 2-like"/>
    <property type="match status" value="1"/>
</dbReference>
<keyword evidence="2" id="KW-0547">Nucleotide-binding</keyword>
<sequence>MFYVYVKIKIIFLACLSETTMFHLFIKTTSITNEIHFIYYNNHIIYIHLMKKNEYKIKPDNPQEVGCIIEKKILFFKDVIQRTFINAQNNQYKDILSIVDVITCNERLTELNNSLQNLTTDDQNKDEVVNKLQLINNDLSSILKNYGTMNLEDLLVICFGNNLVESDHSKFDLLKKYFHPISYKIVAKNEEFKHKKQSDDAYDETTIKHLDCFDIITTYKQFHVKVYGMKLYVHSSVLSKSLFIFGIVDDIALEFLGNSYIENKQKQVYSIMSPEVKGETFERFMSSLNLKDYLTIGSSHIINKYNDYITRSNTIHQKQISFIIKDFMTEDLYKKRTTLMQLLIMPTRIDNQYLSYMLYDLLSNDVNGVVDSRDQTMLYESFTHKTKVFFKQSMKKTLNYTNSLYTFDINKIPLEQQICLMNAPDSVKEKGMMKLKEVKNKSEDSGAKARQYLDGLLKIPFGVFRREPMLDIMSVIKKQFRDYCDSKNIFTKFPDIPNKTTYTTMEIYKYVKYIQKSNMTSNESLQDLHEQILQGDKQSLVDNITIMNEILISNNLSEHKIKLSSNKTNLKSGVNSFFKLCKFTPTISEELLTLLLHDNKNICLEDSTISPSIVTIQNNIDKVVDYTKFIRKTLDSSVYGHDKPKKQLEMIIAEWMSSGNEGNGYVIGFEGNPGVGKTSLAKGISNCLVGEDGKTRPFKILMMGGDANAASLVGHSFTYVGSNWGLIVQYLQDSGCMNPVIVIDEPDKISKTEHGKEITGILTHLLDKTQNHLFQDKYFAGIDLDLSKILFILCYNDPNSIDRVLLDRIHRVKFDSLTTDDKIVIVKKHLLPDILKNIGLDNMITFSDATIKIIINDYTQEPGVRKLKEKMFEIVGAINLNILQNPSNEIQLPFEVTIDDVKKLYFKDKREVVPFKIHTESKVGLINALWANDLSQGGVLPLQVSFIPAAEFLSLTLTGSLGDVMKESIRVSLTNAWNLTSKSRQQYLIDTYNNPKTNSVCGLHLHCPSISTKKDGPSATTAFTILIYSLFNDIKIKNTFGITGETSFDYILSEIGGLEFKIIHSIPSGVKEFIFPKENKRDFEKIMDKFKDKDIIKGIKFHCVETIDEVLELILDK</sequence>
<dbReference type="PRINTS" id="PR00830">
    <property type="entry name" value="ENDOLAPTASE"/>
</dbReference>
<evidence type="ECO:0000256" key="4">
    <source>
        <dbReference type="ARBA" id="ARBA00022825"/>
    </source>
</evidence>
<evidence type="ECO:0000256" key="2">
    <source>
        <dbReference type="ARBA" id="ARBA00022741"/>
    </source>
</evidence>
<dbReference type="Gene3D" id="3.30.230.10">
    <property type="match status" value="1"/>
</dbReference>
<dbReference type="InterPro" id="IPR003593">
    <property type="entry name" value="AAA+_ATPase"/>
</dbReference>
<dbReference type="PANTHER" id="PTHR43718">
    <property type="entry name" value="LON PROTEASE"/>
    <property type="match status" value="1"/>
</dbReference>
<protein>
    <recommendedName>
        <fullName evidence="6">Lon proteolytic domain-containing protein</fullName>
    </recommendedName>
</protein>
<dbReference type="GO" id="GO:0005524">
    <property type="term" value="F:ATP binding"/>
    <property type="evidence" value="ECO:0007669"/>
    <property type="project" value="UniProtKB-KW"/>
</dbReference>
<evidence type="ECO:0000256" key="1">
    <source>
        <dbReference type="ARBA" id="ARBA00022670"/>
    </source>
</evidence>
<dbReference type="GO" id="GO:0006515">
    <property type="term" value="P:protein quality control for misfolded or incompletely synthesized proteins"/>
    <property type="evidence" value="ECO:0007669"/>
    <property type="project" value="TreeGrafter"/>
</dbReference>
<dbReference type="PANTHER" id="PTHR43718:SF2">
    <property type="entry name" value="LON PROTEASE HOMOLOG, MITOCHONDRIAL"/>
    <property type="match status" value="1"/>
</dbReference>
<proteinExistence type="predicted"/>
<dbReference type="Pfam" id="PF05362">
    <property type="entry name" value="Lon_C"/>
    <property type="match status" value="1"/>
</dbReference>
<dbReference type="Pfam" id="PF22667">
    <property type="entry name" value="Lon_lid"/>
    <property type="match status" value="1"/>
</dbReference>
<keyword evidence="3" id="KW-0378">Hydrolase</keyword>
<evidence type="ECO:0000256" key="3">
    <source>
        <dbReference type="ARBA" id="ARBA00022801"/>
    </source>
</evidence>
<dbReference type="InterPro" id="IPR020568">
    <property type="entry name" value="Ribosomal_Su5_D2-typ_SF"/>
</dbReference>
<evidence type="ECO:0000256" key="5">
    <source>
        <dbReference type="ARBA" id="ARBA00022840"/>
    </source>
</evidence>
<keyword evidence="4" id="KW-0720">Serine protease</keyword>
<dbReference type="InterPro" id="IPR027065">
    <property type="entry name" value="Lon_Prtase"/>
</dbReference>
<dbReference type="Gene3D" id="1.10.8.60">
    <property type="match status" value="1"/>
</dbReference>
<evidence type="ECO:0000313" key="7">
    <source>
        <dbReference type="EMBL" id="QHT23955.1"/>
    </source>
</evidence>
<organism evidence="7">
    <name type="scientific">viral metagenome</name>
    <dbReference type="NCBI Taxonomy" id="1070528"/>
    <lineage>
        <taxon>unclassified sequences</taxon>
        <taxon>metagenomes</taxon>
        <taxon>organismal metagenomes</taxon>
    </lineage>
</organism>
<keyword evidence="5" id="KW-0067">ATP-binding</keyword>
<keyword evidence="1" id="KW-0645">Protease</keyword>
<feature type="domain" description="Lon proteolytic" evidence="6">
    <location>
        <begin position="920"/>
        <end position="1117"/>
    </location>
</feature>
<dbReference type="AlphaFoldDB" id="A0A6C0E954"/>